<gene>
    <name evidence="1" type="ORF">BDK51DRAFT_32719</name>
</gene>
<protein>
    <submittedName>
        <fullName evidence="1">Uncharacterized protein</fullName>
    </submittedName>
</protein>
<accession>A0A4P9WTE0</accession>
<evidence type="ECO:0000313" key="2">
    <source>
        <dbReference type="Proteomes" id="UP000269721"/>
    </source>
</evidence>
<keyword evidence="2" id="KW-1185">Reference proteome</keyword>
<organism evidence="1 2">
    <name type="scientific">Blyttiomyces helicus</name>
    <dbReference type="NCBI Taxonomy" id="388810"/>
    <lineage>
        <taxon>Eukaryota</taxon>
        <taxon>Fungi</taxon>
        <taxon>Fungi incertae sedis</taxon>
        <taxon>Chytridiomycota</taxon>
        <taxon>Chytridiomycota incertae sedis</taxon>
        <taxon>Chytridiomycetes</taxon>
        <taxon>Chytridiomycetes incertae sedis</taxon>
        <taxon>Blyttiomyces</taxon>
    </lineage>
</organism>
<reference evidence="2" key="1">
    <citation type="journal article" date="2018" name="Nat. Microbiol.">
        <title>Leveraging single-cell genomics to expand the fungal tree of life.</title>
        <authorList>
            <person name="Ahrendt S.R."/>
            <person name="Quandt C.A."/>
            <person name="Ciobanu D."/>
            <person name="Clum A."/>
            <person name="Salamov A."/>
            <person name="Andreopoulos B."/>
            <person name="Cheng J.F."/>
            <person name="Woyke T."/>
            <person name="Pelin A."/>
            <person name="Henrissat B."/>
            <person name="Reynolds N.K."/>
            <person name="Benny G.L."/>
            <person name="Smith M.E."/>
            <person name="James T.Y."/>
            <person name="Grigoriev I.V."/>
        </authorList>
    </citation>
    <scope>NUCLEOTIDE SEQUENCE [LARGE SCALE GENOMIC DNA]</scope>
</reference>
<dbReference type="AlphaFoldDB" id="A0A4P9WTE0"/>
<evidence type="ECO:0000313" key="1">
    <source>
        <dbReference type="EMBL" id="RKO94326.1"/>
    </source>
</evidence>
<sequence length="240" mass="26630">MAGATVADLVEQQKSGISTHDGSLKEEVLVIPKLLLMEGTGEIEAKEKIKQHSLKKEVLEGVSETWDVQRRKHGPLLLAPRDVLGSTADTVNYQINWASIFHKICVEGDRVGPLHDSVTGEGVALNLELRGESWTQDNFCQPLDAVAQLLVAIAHLDLNFMRTSQKFHTLLHLSEDLRCFGLAPLYATEQYVSFNSVNWAILVHFNGHAPSRDVSQRGILQGGEIRVCRLGRRWSGGWST</sequence>
<proteinExistence type="predicted"/>
<dbReference type="EMBL" id="KZ993931">
    <property type="protein sequence ID" value="RKO94326.1"/>
    <property type="molecule type" value="Genomic_DNA"/>
</dbReference>
<dbReference type="Proteomes" id="UP000269721">
    <property type="component" value="Unassembled WGS sequence"/>
</dbReference>
<name>A0A4P9WTE0_9FUNG</name>
<dbReference type="OrthoDB" id="2506088at2759"/>